<evidence type="ECO:0000256" key="1">
    <source>
        <dbReference type="SAM" id="MobiDB-lite"/>
    </source>
</evidence>
<reference evidence="2" key="2">
    <citation type="journal article" date="2021" name="PeerJ">
        <title>Extensive microbial diversity within the chicken gut microbiome revealed by metagenomics and culture.</title>
        <authorList>
            <person name="Gilroy R."/>
            <person name="Ravi A."/>
            <person name="Getino M."/>
            <person name="Pursley I."/>
            <person name="Horton D.L."/>
            <person name="Alikhan N.F."/>
            <person name="Baker D."/>
            <person name="Gharbi K."/>
            <person name="Hall N."/>
            <person name="Watson M."/>
            <person name="Adriaenssens E.M."/>
            <person name="Foster-Nyarko E."/>
            <person name="Jarju S."/>
            <person name="Secka A."/>
            <person name="Antonio M."/>
            <person name="Oren A."/>
            <person name="Chaudhuri R.R."/>
            <person name="La Ragione R."/>
            <person name="Hildebrand F."/>
            <person name="Pallen M.J."/>
        </authorList>
    </citation>
    <scope>NUCLEOTIDE SEQUENCE</scope>
    <source>
        <strain evidence="2">CHK188-20938</strain>
    </source>
</reference>
<evidence type="ECO:0000313" key="3">
    <source>
        <dbReference type="Proteomes" id="UP000824169"/>
    </source>
</evidence>
<protein>
    <recommendedName>
        <fullName evidence="4">Polysaccharide deacetylase</fullName>
    </recommendedName>
</protein>
<feature type="compositionally biased region" description="Basic residues" evidence="1">
    <location>
        <begin position="12"/>
        <end position="26"/>
    </location>
</feature>
<dbReference type="EMBL" id="DVOO01000011">
    <property type="protein sequence ID" value="HIV24849.1"/>
    <property type="molecule type" value="Genomic_DNA"/>
</dbReference>
<dbReference type="AlphaFoldDB" id="A0A9D1T9J7"/>
<proteinExistence type="predicted"/>
<gene>
    <name evidence="2" type="ORF">IAB71_03535</name>
</gene>
<organism evidence="2 3">
    <name type="scientific">Candidatus Scatomonas pullistercoris</name>
    <dbReference type="NCBI Taxonomy" id="2840920"/>
    <lineage>
        <taxon>Bacteria</taxon>
        <taxon>Bacillati</taxon>
        <taxon>Bacillota</taxon>
        <taxon>Clostridia</taxon>
        <taxon>Lachnospirales</taxon>
        <taxon>Lachnospiraceae</taxon>
        <taxon>Lachnospiraceae incertae sedis</taxon>
        <taxon>Candidatus Scatomonas</taxon>
    </lineage>
</organism>
<feature type="region of interest" description="Disordered" evidence="1">
    <location>
        <begin position="1"/>
        <end position="26"/>
    </location>
</feature>
<evidence type="ECO:0008006" key="4">
    <source>
        <dbReference type="Google" id="ProtNLM"/>
    </source>
</evidence>
<feature type="compositionally biased region" description="Basic and acidic residues" evidence="1">
    <location>
        <begin position="1"/>
        <end position="11"/>
    </location>
</feature>
<accession>A0A9D1T9J7</accession>
<dbReference type="Proteomes" id="UP000824169">
    <property type="component" value="Unassembled WGS sequence"/>
</dbReference>
<comment type="caution">
    <text evidence="2">The sequence shown here is derived from an EMBL/GenBank/DDBJ whole genome shotgun (WGS) entry which is preliminary data.</text>
</comment>
<sequence>MSEKKLSEAERRRRQKARKERERRRREMLRRRRRKVLLLRAALVLACVLAAVLIAVGIADARRKEGDSAQTSGQTQGQTQGAASQVRHLSFPTLLADADRAPEGTNPLTVEEFNRILEDLYQRGYILVDIHDLAGENEEGNLVMQNLELPEGKIPFVLSQRDVSYSFDKADSGYASRLILDSEGKLTNEYVQADGTTVTGDYDVVTCLETFIAAHPDFSWNGARGILGLTGYNGILGYRTSPELALDAAEGNTYADAYGTFDTAEETEACKTVVQALKDAGWSFASYGYNYVSYGSELSMVQADAEQWEANVESIVGETDILIFPWQTDLGSWSSYGTENEKYTYLRGLGFRYFCVENQNPYFVQVGEDYVHQGIHEIDSYQEYTELMD</sequence>
<reference evidence="2" key="1">
    <citation type="submission" date="2020-10" db="EMBL/GenBank/DDBJ databases">
        <authorList>
            <person name="Gilroy R."/>
        </authorList>
    </citation>
    <scope>NUCLEOTIDE SEQUENCE</scope>
    <source>
        <strain evidence="2">CHK188-20938</strain>
    </source>
</reference>
<evidence type="ECO:0000313" key="2">
    <source>
        <dbReference type="EMBL" id="HIV24849.1"/>
    </source>
</evidence>
<name>A0A9D1T9J7_9FIRM</name>